<evidence type="ECO:0000256" key="1">
    <source>
        <dbReference type="ARBA" id="ARBA00004571"/>
    </source>
</evidence>
<dbReference type="Gene3D" id="2.60.40.1120">
    <property type="entry name" value="Carboxypeptidase-like, regulatory domain"/>
    <property type="match status" value="1"/>
</dbReference>
<reference evidence="10 11" key="1">
    <citation type="submission" date="2018-03" db="EMBL/GenBank/DDBJ databases">
        <title>Genomic Encyclopedia of Type Strains, Phase III (KMG-III): the genomes of soil and plant-associated and newly described type strains.</title>
        <authorList>
            <person name="Whitman W."/>
        </authorList>
    </citation>
    <scope>NUCLEOTIDE SEQUENCE [LARGE SCALE GENOMIC DNA]</scope>
    <source>
        <strain evidence="10 11">CGMCC 1.12700</strain>
    </source>
</reference>
<evidence type="ECO:0000256" key="5">
    <source>
        <dbReference type="ARBA" id="ARBA00023136"/>
    </source>
</evidence>
<gene>
    <name evidence="10" type="ORF">B0I18_1011090</name>
</gene>
<keyword evidence="6" id="KW-0998">Cell outer membrane</keyword>
<dbReference type="GO" id="GO:0015344">
    <property type="term" value="F:siderophore uptake transmembrane transporter activity"/>
    <property type="evidence" value="ECO:0007669"/>
    <property type="project" value="TreeGrafter"/>
</dbReference>
<keyword evidence="11" id="KW-1185">Reference proteome</keyword>
<keyword evidence="10" id="KW-0121">Carboxypeptidase</keyword>
<keyword evidence="4" id="KW-0812">Transmembrane</keyword>
<proteinExistence type="predicted"/>
<dbReference type="GO" id="GO:0044718">
    <property type="term" value="P:siderophore transmembrane transport"/>
    <property type="evidence" value="ECO:0007669"/>
    <property type="project" value="TreeGrafter"/>
</dbReference>
<organism evidence="10 11">
    <name type="scientific">Taibaiella chishuiensis</name>
    <dbReference type="NCBI Taxonomy" id="1434707"/>
    <lineage>
        <taxon>Bacteria</taxon>
        <taxon>Pseudomonadati</taxon>
        <taxon>Bacteroidota</taxon>
        <taxon>Chitinophagia</taxon>
        <taxon>Chitinophagales</taxon>
        <taxon>Chitinophagaceae</taxon>
        <taxon>Taibaiella</taxon>
    </lineage>
</organism>
<name>A0A2P8DCM9_9BACT</name>
<feature type="domain" description="TonB-dependent transporter Oar-like beta-barrel" evidence="9">
    <location>
        <begin position="246"/>
        <end position="1039"/>
    </location>
</feature>
<sequence>MRLKFNMLFLLLFAFTGWRTFAQVTTAGLTGFIKDQENKGLPGATIKATHVPSGTRYGTMTQTDGNFIIQGMRAGGPYTVEITYIGFAPKKVEGVYLVLGENFVLNEGISPGEDGETIKEVQVVANKSKLLNSERTGAATNISSTNIARMPTLNRSLSDMTRLSPQASGVATPASSSGGFAGRDGRYNNTQIDGANFNNGFGLSSDPMPGGGNQPISLDAIEEVQVNIAPYDVRQTGFTGAGINAVTRSGTNEVTGSIYGYLRPNSFTGLNVGSDKLDKTARTSNKIIGARLGAPLIKNKLFFFGNFEYENRQSSGNTWLADRGVKGANITRVAASDLDAVSNLLKTKYGYDPGAYENYANNYQNKNFKALLRLDWNISDKHKFTLRYNQMTGTSEQGTNNNSGPNKRSSVNRISSESIAFENANYSFKNKVHSLTAELNSNFSSKISNQFLATYSRIQDTRETPGALFPFVDIWKDDKNYMSFGTELFSYNNDVINHNFSFTDNFTYLTGIHTITAGLSFQTMSFGNSYMRMGTSYYRFASVADFLNGGKPSVYGITYPFDGSDGYAKVKFGMGGAYAQDRLALSQNFNLTVGLRVDLPLFLDNPPNNPALDTLSLLDQNGNRTTYTTAQWPKSKPLFSPRVGFNWDVMGDRSLQVRGGTGIFTGNIPFVWFTNMPTNAGVLQNTFEPVDSATLSKITHFEKDPEYWVNQLPDKFPKKPGTKAPGSAALIDRDFKMPQIWRSNFGVDYKIPGTPLVATFDVIYNKDINAIYQFNANRKPAAGVLNYSGDNREFWNGANNARYNAATGNIIPVLSNTSKGYSVTTSIGVTLTPWHGFSGTLFYTYSGAKDISGNPGSAAGSAWSNNYSINDPNEQLMGYSQYAVPHRIIGSLSYRKEYLGHLGTTLSLFFQGANQGRFAYTYNGDINADGVSLDLLYVPKNSADLNFAEYSVKYKDANNAEQTVKFTPEQQRQAYDQFVNNEKALRDSKGKYVERNNGLMPWMNRWDFRLLQDIFTGVGKNDRRHTLQFSLDILNVGNLLNKDWGLYKQLNGGSDYNYALLSVTKVDATGVPTFNMINIKDNAGRPVLPTTPYRNLFSASNTWGMQIGLRYTF</sequence>
<keyword evidence="8" id="KW-0732">Signal</keyword>
<dbReference type="SUPFAM" id="SSF49464">
    <property type="entry name" value="Carboxypeptidase regulatory domain-like"/>
    <property type="match status" value="1"/>
</dbReference>
<evidence type="ECO:0000256" key="8">
    <source>
        <dbReference type="SAM" id="SignalP"/>
    </source>
</evidence>
<dbReference type="PANTHER" id="PTHR30069">
    <property type="entry name" value="TONB-DEPENDENT OUTER MEMBRANE RECEPTOR"/>
    <property type="match status" value="1"/>
</dbReference>
<dbReference type="EMBL" id="PYGD01000001">
    <property type="protein sequence ID" value="PSK94927.1"/>
    <property type="molecule type" value="Genomic_DNA"/>
</dbReference>
<dbReference type="InterPro" id="IPR039426">
    <property type="entry name" value="TonB-dep_rcpt-like"/>
</dbReference>
<evidence type="ECO:0000313" key="11">
    <source>
        <dbReference type="Proteomes" id="UP000240572"/>
    </source>
</evidence>
<keyword evidence="5" id="KW-0472">Membrane</keyword>
<evidence type="ECO:0000256" key="4">
    <source>
        <dbReference type="ARBA" id="ARBA00022692"/>
    </source>
</evidence>
<evidence type="ECO:0000256" key="2">
    <source>
        <dbReference type="ARBA" id="ARBA00022448"/>
    </source>
</evidence>
<dbReference type="InterPro" id="IPR057601">
    <property type="entry name" value="Oar-like_b-barrel"/>
</dbReference>
<dbReference type="GO" id="GO:0004180">
    <property type="term" value="F:carboxypeptidase activity"/>
    <property type="evidence" value="ECO:0007669"/>
    <property type="project" value="UniProtKB-KW"/>
</dbReference>
<dbReference type="Gene3D" id="2.40.170.20">
    <property type="entry name" value="TonB-dependent receptor, beta-barrel domain"/>
    <property type="match status" value="1"/>
</dbReference>
<dbReference type="InterPro" id="IPR008969">
    <property type="entry name" value="CarboxyPept-like_regulatory"/>
</dbReference>
<dbReference type="Pfam" id="PF25183">
    <property type="entry name" value="OMP_b-brl_4"/>
    <property type="match status" value="1"/>
</dbReference>
<dbReference type="Pfam" id="PF13620">
    <property type="entry name" value="CarboxypepD_reg"/>
    <property type="match status" value="1"/>
</dbReference>
<dbReference type="RefSeq" id="WP_106521609.1">
    <property type="nucleotide sequence ID" value="NZ_PYGD01000001.1"/>
</dbReference>
<feature type="region of interest" description="Disordered" evidence="7">
    <location>
        <begin position="391"/>
        <end position="412"/>
    </location>
</feature>
<keyword evidence="10" id="KW-0645">Protease</keyword>
<evidence type="ECO:0000256" key="6">
    <source>
        <dbReference type="ARBA" id="ARBA00023237"/>
    </source>
</evidence>
<dbReference type="AlphaFoldDB" id="A0A2P8DCM9"/>
<keyword evidence="2" id="KW-0813">Transport</keyword>
<evidence type="ECO:0000256" key="3">
    <source>
        <dbReference type="ARBA" id="ARBA00022452"/>
    </source>
</evidence>
<dbReference type="GO" id="GO:0009279">
    <property type="term" value="C:cell outer membrane"/>
    <property type="evidence" value="ECO:0007669"/>
    <property type="project" value="UniProtKB-SubCell"/>
</dbReference>
<dbReference type="SUPFAM" id="SSF56935">
    <property type="entry name" value="Porins"/>
    <property type="match status" value="1"/>
</dbReference>
<protein>
    <submittedName>
        <fullName evidence="10">Carboxypeptidase family protein</fullName>
    </submittedName>
</protein>
<evidence type="ECO:0000313" key="10">
    <source>
        <dbReference type="EMBL" id="PSK94927.1"/>
    </source>
</evidence>
<comment type="subcellular location">
    <subcellularLocation>
        <location evidence="1">Cell outer membrane</location>
        <topology evidence="1">Multi-pass membrane protein</topology>
    </subcellularLocation>
</comment>
<feature type="signal peptide" evidence="8">
    <location>
        <begin position="1"/>
        <end position="22"/>
    </location>
</feature>
<dbReference type="OrthoDB" id="9768147at2"/>
<evidence type="ECO:0000256" key="7">
    <source>
        <dbReference type="SAM" id="MobiDB-lite"/>
    </source>
</evidence>
<keyword evidence="3" id="KW-1134">Transmembrane beta strand</keyword>
<evidence type="ECO:0000259" key="9">
    <source>
        <dbReference type="Pfam" id="PF25183"/>
    </source>
</evidence>
<feature type="chain" id="PRO_5015123065" evidence="8">
    <location>
        <begin position="23"/>
        <end position="1113"/>
    </location>
</feature>
<comment type="caution">
    <text evidence="10">The sequence shown here is derived from an EMBL/GenBank/DDBJ whole genome shotgun (WGS) entry which is preliminary data.</text>
</comment>
<dbReference type="InterPro" id="IPR036942">
    <property type="entry name" value="Beta-barrel_TonB_sf"/>
</dbReference>
<dbReference type="Proteomes" id="UP000240572">
    <property type="component" value="Unassembled WGS sequence"/>
</dbReference>
<accession>A0A2P8DCM9</accession>
<dbReference type="PANTHER" id="PTHR30069:SF46">
    <property type="entry name" value="OAR PROTEIN"/>
    <property type="match status" value="1"/>
</dbReference>
<keyword evidence="10" id="KW-0378">Hydrolase</keyword>